<dbReference type="AlphaFoldDB" id="A0A4Q2AY45"/>
<dbReference type="EMBL" id="QZFR01000005">
    <property type="protein sequence ID" value="RXV75349.1"/>
    <property type="molecule type" value="Genomic_DNA"/>
</dbReference>
<gene>
    <name evidence="1" type="ORF">D6C19_01505</name>
</gene>
<proteinExistence type="predicted"/>
<reference evidence="1 2" key="1">
    <citation type="submission" date="2018-09" db="EMBL/GenBank/DDBJ databases">
        <title>Murine metabolic-syndrome-specific gut microbial biobank.</title>
        <authorList>
            <person name="Liu C."/>
        </authorList>
    </citation>
    <scope>NUCLEOTIDE SEQUENCE [LARGE SCALE GENOMIC DNA]</scope>
    <source>
        <strain evidence="1 2">C-30</strain>
    </source>
</reference>
<dbReference type="RefSeq" id="WP_089135349.1">
    <property type="nucleotide sequence ID" value="NZ_BDFM01000158.1"/>
</dbReference>
<evidence type="ECO:0000313" key="2">
    <source>
        <dbReference type="Proteomes" id="UP000289316"/>
    </source>
</evidence>
<comment type="caution">
    <text evidence="1">The sequence shown here is derived from an EMBL/GenBank/DDBJ whole genome shotgun (WGS) entry which is preliminary data.</text>
</comment>
<organism evidence="1 2">
    <name type="scientific">Ligilactobacillus murinus</name>
    <dbReference type="NCBI Taxonomy" id="1622"/>
    <lineage>
        <taxon>Bacteria</taxon>
        <taxon>Bacillati</taxon>
        <taxon>Bacillota</taxon>
        <taxon>Bacilli</taxon>
        <taxon>Lactobacillales</taxon>
        <taxon>Lactobacillaceae</taxon>
        <taxon>Ligilactobacillus</taxon>
    </lineage>
</organism>
<protein>
    <submittedName>
        <fullName evidence="1">Uncharacterized protein</fullName>
    </submittedName>
</protein>
<accession>A0A4Q2AY45</accession>
<sequence>MKSIANKLKLKLQNVPLKEFKPSNDGARIVFTDENDWNDFVYWLRNNWVKWGQGDIIGSSWNKKHKFVYIDFR</sequence>
<evidence type="ECO:0000313" key="1">
    <source>
        <dbReference type="EMBL" id="RXV75349.1"/>
    </source>
</evidence>
<dbReference type="Proteomes" id="UP000289316">
    <property type="component" value="Unassembled WGS sequence"/>
</dbReference>
<name>A0A4Q2AY45_9LACO</name>